<organism evidence="2 3">
    <name type="scientific">Ectothiorhodospira magna</name>
    <dbReference type="NCBI Taxonomy" id="867345"/>
    <lineage>
        <taxon>Bacteria</taxon>
        <taxon>Pseudomonadati</taxon>
        <taxon>Pseudomonadota</taxon>
        <taxon>Gammaproteobacteria</taxon>
        <taxon>Chromatiales</taxon>
        <taxon>Ectothiorhodospiraceae</taxon>
        <taxon>Ectothiorhodospira</taxon>
    </lineage>
</organism>
<keyword evidence="1" id="KW-0732">Signal</keyword>
<proteinExistence type="predicted"/>
<dbReference type="InterPro" id="IPR004509">
    <property type="entry name" value="Competence_ComEA_HhH"/>
</dbReference>
<dbReference type="GO" id="GO:0015627">
    <property type="term" value="C:type II protein secretion system complex"/>
    <property type="evidence" value="ECO:0007669"/>
    <property type="project" value="TreeGrafter"/>
</dbReference>
<keyword evidence="3" id="KW-1185">Reference proteome</keyword>
<evidence type="ECO:0000313" key="2">
    <source>
        <dbReference type="EMBL" id="SEP92923.1"/>
    </source>
</evidence>
<dbReference type="AlphaFoldDB" id="A0A1H9BWI8"/>
<accession>A0A1H9BWI8</accession>
<dbReference type="Gene3D" id="1.10.150.280">
    <property type="entry name" value="AF1531-like domain"/>
    <property type="match status" value="1"/>
</dbReference>
<dbReference type="OrthoDB" id="7510573at2"/>
<dbReference type="SUPFAM" id="SSF47781">
    <property type="entry name" value="RuvA domain 2-like"/>
    <property type="match status" value="1"/>
</dbReference>
<dbReference type="InterPro" id="IPR010994">
    <property type="entry name" value="RuvA_2-like"/>
</dbReference>
<name>A0A1H9BWI8_9GAMM</name>
<evidence type="ECO:0000256" key="1">
    <source>
        <dbReference type="SAM" id="SignalP"/>
    </source>
</evidence>
<dbReference type="PANTHER" id="PTHR21180:SF32">
    <property type="entry name" value="ENDONUCLEASE_EXONUCLEASE_PHOSPHATASE FAMILY DOMAIN-CONTAINING PROTEIN 1"/>
    <property type="match status" value="1"/>
</dbReference>
<dbReference type="PANTHER" id="PTHR21180">
    <property type="entry name" value="ENDONUCLEASE/EXONUCLEASE/PHOSPHATASE FAMILY DOMAIN-CONTAINING PROTEIN 1"/>
    <property type="match status" value="1"/>
</dbReference>
<feature type="chain" id="PRO_5011623085" evidence="1">
    <location>
        <begin position="23"/>
        <end position="94"/>
    </location>
</feature>
<dbReference type="GO" id="GO:0015628">
    <property type="term" value="P:protein secretion by the type II secretion system"/>
    <property type="evidence" value="ECO:0007669"/>
    <property type="project" value="TreeGrafter"/>
</dbReference>
<sequence length="94" mass="10073">MKTLMSLIVFFSLLFTAGSAWAMGTVNVNEADAQTISRALSGVGMARAEAIVAHREQNGPFTSVHQLTQVRGIGSRTVEQNLDRIVVGAQGQQE</sequence>
<protein>
    <submittedName>
        <fullName evidence="2">Competence protein ComEA</fullName>
    </submittedName>
</protein>
<dbReference type="EMBL" id="FOFO01000011">
    <property type="protein sequence ID" value="SEP92923.1"/>
    <property type="molecule type" value="Genomic_DNA"/>
</dbReference>
<dbReference type="InterPro" id="IPR051675">
    <property type="entry name" value="Endo/Exo/Phosphatase_dom_1"/>
</dbReference>
<dbReference type="RefSeq" id="WP_090205746.1">
    <property type="nucleotide sequence ID" value="NZ_FOFO01000011.1"/>
</dbReference>
<evidence type="ECO:0000313" key="3">
    <source>
        <dbReference type="Proteomes" id="UP000199496"/>
    </source>
</evidence>
<dbReference type="Pfam" id="PF12836">
    <property type="entry name" value="HHH_3"/>
    <property type="match status" value="1"/>
</dbReference>
<gene>
    <name evidence="2" type="ORF">SAMN05421693_11117</name>
</gene>
<dbReference type="NCBIfam" id="TIGR00426">
    <property type="entry name" value="competence protein ComEA helix-hairpin-helix repeat region"/>
    <property type="match status" value="1"/>
</dbReference>
<feature type="signal peptide" evidence="1">
    <location>
        <begin position="1"/>
        <end position="22"/>
    </location>
</feature>
<dbReference type="Proteomes" id="UP000199496">
    <property type="component" value="Unassembled WGS sequence"/>
</dbReference>
<reference evidence="2 3" key="1">
    <citation type="submission" date="2016-10" db="EMBL/GenBank/DDBJ databases">
        <authorList>
            <person name="de Groot N.N."/>
        </authorList>
    </citation>
    <scope>NUCLEOTIDE SEQUENCE [LARGE SCALE GENOMIC DNA]</scope>
    <source>
        <strain evidence="2 3">B7-7</strain>
    </source>
</reference>
<dbReference type="STRING" id="867345.SAMN05421693_11117"/>